<dbReference type="Proteomes" id="UP000749334">
    <property type="component" value="Unassembled WGS sequence"/>
</dbReference>
<dbReference type="EMBL" id="DYVQ01000071">
    <property type="protein sequence ID" value="HJF74087.1"/>
    <property type="molecule type" value="Genomic_DNA"/>
</dbReference>
<dbReference type="Gene3D" id="2.10.109.10">
    <property type="entry name" value="Umud Fragment, subunit A"/>
    <property type="match status" value="1"/>
</dbReference>
<protein>
    <submittedName>
        <fullName evidence="5">Helix-turn-helix domain-containing protein</fullName>
    </submittedName>
</protein>
<dbReference type="InterPro" id="IPR010982">
    <property type="entry name" value="Lambda_DNA-bd_dom_sf"/>
</dbReference>
<keyword evidence="3" id="KW-0804">Transcription</keyword>
<accession>A0A921HCL1</accession>
<comment type="caution">
    <text evidence="5">The sequence shown here is derived from an EMBL/GenBank/DDBJ whole genome shotgun (WGS) entry which is preliminary data.</text>
</comment>
<dbReference type="PANTHER" id="PTHR40661:SF3">
    <property type="entry name" value="FELS-1 PROPHAGE TRANSCRIPTIONAL REGULATOR"/>
    <property type="match status" value="1"/>
</dbReference>
<evidence type="ECO:0000256" key="3">
    <source>
        <dbReference type="ARBA" id="ARBA00023163"/>
    </source>
</evidence>
<feature type="domain" description="HTH cro/C1-type" evidence="4">
    <location>
        <begin position="21"/>
        <end position="79"/>
    </location>
</feature>
<gene>
    <name evidence="5" type="ORF">K8W15_07885</name>
</gene>
<dbReference type="SUPFAM" id="SSF51306">
    <property type="entry name" value="LexA/Signal peptidase"/>
    <property type="match status" value="1"/>
</dbReference>
<organism evidence="5 6">
    <name type="scientific">Gallibacterium anatis</name>
    <dbReference type="NCBI Taxonomy" id="750"/>
    <lineage>
        <taxon>Bacteria</taxon>
        <taxon>Pseudomonadati</taxon>
        <taxon>Pseudomonadota</taxon>
        <taxon>Gammaproteobacteria</taxon>
        <taxon>Pasteurellales</taxon>
        <taxon>Pasteurellaceae</taxon>
        <taxon>Gallibacterium</taxon>
    </lineage>
</organism>
<dbReference type="InterPro" id="IPR001387">
    <property type="entry name" value="Cro/C1-type_HTH"/>
</dbReference>
<reference evidence="5" key="2">
    <citation type="submission" date="2021-09" db="EMBL/GenBank/DDBJ databases">
        <authorList>
            <person name="Gilroy R."/>
        </authorList>
    </citation>
    <scope>NUCLEOTIDE SEQUENCE</scope>
    <source>
        <strain evidence="5">ChiHjej11B10-15683</strain>
    </source>
</reference>
<dbReference type="PANTHER" id="PTHR40661">
    <property type="match status" value="1"/>
</dbReference>
<proteinExistence type="predicted"/>
<dbReference type="CDD" id="cd00093">
    <property type="entry name" value="HTH_XRE"/>
    <property type="match status" value="1"/>
</dbReference>
<evidence type="ECO:0000313" key="6">
    <source>
        <dbReference type="Proteomes" id="UP000749334"/>
    </source>
</evidence>
<dbReference type="InterPro" id="IPR015927">
    <property type="entry name" value="Peptidase_S24_S26A/B/C"/>
</dbReference>
<keyword evidence="1" id="KW-0805">Transcription regulation</keyword>
<evidence type="ECO:0000313" key="5">
    <source>
        <dbReference type="EMBL" id="HJF74087.1"/>
    </source>
</evidence>
<dbReference type="InterPro" id="IPR039418">
    <property type="entry name" value="LexA-like"/>
</dbReference>
<dbReference type="Pfam" id="PF00717">
    <property type="entry name" value="Peptidase_S24"/>
    <property type="match status" value="1"/>
</dbReference>
<dbReference type="SUPFAM" id="SSF47413">
    <property type="entry name" value="lambda repressor-like DNA-binding domains"/>
    <property type="match status" value="1"/>
</dbReference>
<dbReference type="GO" id="GO:0003677">
    <property type="term" value="F:DNA binding"/>
    <property type="evidence" value="ECO:0007669"/>
    <property type="project" value="UniProtKB-KW"/>
</dbReference>
<dbReference type="InterPro" id="IPR036286">
    <property type="entry name" value="LexA/Signal_pep-like_sf"/>
</dbReference>
<dbReference type="CDD" id="cd06529">
    <property type="entry name" value="S24_LexA-like"/>
    <property type="match status" value="1"/>
</dbReference>
<evidence type="ECO:0000256" key="2">
    <source>
        <dbReference type="ARBA" id="ARBA00023125"/>
    </source>
</evidence>
<keyword evidence="2" id="KW-0238">DNA-binding</keyword>
<evidence type="ECO:0000259" key="4">
    <source>
        <dbReference type="PROSITE" id="PS50943"/>
    </source>
</evidence>
<evidence type="ECO:0000256" key="1">
    <source>
        <dbReference type="ARBA" id="ARBA00023015"/>
    </source>
</evidence>
<name>A0A921HCL1_9PAST</name>
<dbReference type="Gene3D" id="1.10.260.40">
    <property type="entry name" value="lambda repressor-like DNA-binding domains"/>
    <property type="match status" value="1"/>
</dbReference>
<dbReference type="PROSITE" id="PS50943">
    <property type="entry name" value="HTH_CROC1"/>
    <property type="match status" value="1"/>
</dbReference>
<reference evidence="5" key="1">
    <citation type="journal article" date="2021" name="PeerJ">
        <title>Extensive microbial diversity within the chicken gut microbiome revealed by metagenomics and culture.</title>
        <authorList>
            <person name="Gilroy R."/>
            <person name="Ravi A."/>
            <person name="Getino M."/>
            <person name="Pursley I."/>
            <person name="Horton D.L."/>
            <person name="Alikhan N.F."/>
            <person name="Baker D."/>
            <person name="Gharbi K."/>
            <person name="Hall N."/>
            <person name="Watson M."/>
            <person name="Adriaenssens E.M."/>
            <person name="Foster-Nyarko E."/>
            <person name="Jarju S."/>
            <person name="Secka A."/>
            <person name="Antonio M."/>
            <person name="Oren A."/>
            <person name="Chaudhuri R.R."/>
            <person name="La Ragione R."/>
            <person name="Hildebrand F."/>
            <person name="Pallen M.J."/>
        </authorList>
    </citation>
    <scope>NUCLEOTIDE SEQUENCE</scope>
    <source>
        <strain evidence="5">ChiHjej11B10-15683</strain>
    </source>
</reference>
<dbReference type="AlphaFoldDB" id="A0A921HCL1"/>
<dbReference type="SMART" id="SM00530">
    <property type="entry name" value="HTH_XRE"/>
    <property type="match status" value="1"/>
</dbReference>
<sequence>MSMSTKKKVLTTEQKRECAELKKIFEEKKEALNLSQAEVAEYFGMSQSAINHYLNGINALNAYIATKFAKLLRVTVSTFSERLALEIADMAKSIDQDQINLLMAEQNSKDERVVIDVLNVEASAGNGTVGDLVEVVSRLYYVPEQYYTLFRGINPDGIRVINIKGDSMSPTFNSGDMVFVDINTHNFDGDGVYIFNYKNALYVKRLQRAGEKFLVLSDNPTYREWEINDESQLFIQGKVIVHQSQKLNFIG</sequence>
<dbReference type="Pfam" id="PF01381">
    <property type="entry name" value="HTH_3"/>
    <property type="match status" value="1"/>
</dbReference>